<dbReference type="Proteomes" id="UP000800096">
    <property type="component" value="Unassembled WGS sequence"/>
</dbReference>
<dbReference type="OrthoDB" id="3799281at2759"/>
<dbReference type="AlphaFoldDB" id="A0A6A5QKF1"/>
<proteinExistence type="predicted"/>
<keyword evidence="2" id="KW-1185">Reference proteome</keyword>
<organism evidence="1 2">
    <name type="scientific">Ampelomyces quisqualis</name>
    <name type="common">Powdery mildew agent</name>
    <dbReference type="NCBI Taxonomy" id="50730"/>
    <lineage>
        <taxon>Eukaryota</taxon>
        <taxon>Fungi</taxon>
        <taxon>Dikarya</taxon>
        <taxon>Ascomycota</taxon>
        <taxon>Pezizomycotina</taxon>
        <taxon>Dothideomycetes</taxon>
        <taxon>Pleosporomycetidae</taxon>
        <taxon>Pleosporales</taxon>
        <taxon>Pleosporineae</taxon>
        <taxon>Phaeosphaeriaceae</taxon>
        <taxon>Ampelomyces</taxon>
    </lineage>
</organism>
<evidence type="ECO:0000313" key="2">
    <source>
        <dbReference type="Proteomes" id="UP000800096"/>
    </source>
</evidence>
<name>A0A6A5QKF1_AMPQU</name>
<evidence type="ECO:0000313" key="1">
    <source>
        <dbReference type="EMBL" id="KAF1915933.1"/>
    </source>
</evidence>
<accession>A0A6A5QKF1</accession>
<sequence length="471" mass="53760">MTATSSSSTAHKLSLEGVNARNLALVCRHFRATVEQTMYTHITLPQSTKIVQRDYAKSPLVYLVGRLLDRPHLARRTKSLHVWVRDRRLVRHQHERNYPPENPHSETFQRALACLSKFGLSFKDLFNWSTAMYEHQELALHAFLIALLPKLRELKLCAPMARFYKLADLGDHEMRMETKYSYLDVALRNSSITSAYIGGPFPIEKLPSATLTTLEFDIVFFGDRVDFLKSPLILPNVHTVSLVVNLRVLRSHTFGIICTMLDPRIGLLLFLRKVTPNIKHFNVAGPNGFMPYVNKPDNLVDAWGTKLPSEVDIEQEPVDIELNPLFNRLTDNNVWAWMLEALESSKTQLQTHKLPKELAFATRSRQTHPQPRPLLRLERAQPPFPAQQSLEIHCFTPRDKTLPRLSSCPQHDQDARHLPRRHAHVYLRTRGVQAQGKTPRSAGSRTDIRRRIRAGVAGQLRGRCVAGTRGG</sequence>
<gene>
    <name evidence="1" type="ORF">BDU57DRAFT_573395</name>
</gene>
<dbReference type="EMBL" id="ML979135">
    <property type="protein sequence ID" value="KAF1915933.1"/>
    <property type="molecule type" value="Genomic_DNA"/>
</dbReference>
<reference evidence="1" key="1">
    <citation type="journal article" date="2020" name="Stud. Mycol.">
        <title>101 Dothideomycetes genomes: a test case for predicting lifestyles and emergence of pathogens.</title>
        <authorList>
            <person name="Haridas S."/>
            <person name="Albert R."/>
            <person name="Binder M."/>
            <person name="Bloem J."/>
            <person name="Labutti K."/>
            <person name="Salamov A."/>
            <person name="Andreopoulos B."/>
            <person name="Baker S."/>
            <person name="Barry K."/>
            <person name="Bills G."/>
            <person name="Bluhm B."/>
            <person name="Cannon C."/>
            <person name="Castanera R."/>
            <person name="Culley D."/>
            <person name="Daum C."/>
            <person name="Ezra D."/>
            <person name="Gonzalez J."/>
            <person name="Henrissat B."/>
            <person name="Kuo A."/>
            <person name="Liang C."/>
            <person name="Lipzen A."/>
            <person name="Lutzoni F."/>
            <person name="Magnuson J."/>
            <person name="Mondo S."/>
            <person name="Nolan M."/>
            <person name="Ohm R."/>
            <person name="Pangilinan J."/>
            <person name="Park H.-J."/>
            <person name="Ramirez L."/>
            <person name="Alfaro M."/>
            <person name="Sun H."/>
            <person name="Tritt A."/>
            <person name="Yoshinaga Y."/>
            <person name="Zwiers L.-H."/>
            <person name="Turgeon B."/>
            <person name="Goodwin S."/>
            <person name="Spatafora J."/>
            <person name="Crous P."/>
            <person name="Grigoriev I."/>
        </authorList>
    </citation>
    <scope>NUCLEOTIDE SEQUENCE</scope>
    <source>
        <strain evidence="1">HMLAC05119</strain>
    </source>
</reference>
<protein>
    <submittedName>
        <fullName evidence="1">Uncharacterized protein</fullName>
    </submittedName>
</protein>